<feature type="region of interest" description="Disordered" evidence="4">
    <location>
        <begin position="1"/>
        <end position="45"/>
    </location>
</feature>
<accession>A0A7C2P196</accession>
<dbReference type="InterPro" id="IPR036390">
    <property type="entry name" value="WH_DNA-bd_sf"/>
</dbReference>
<feature type="domain" description="O-methyltransferase C-terminal" evidence="5">
    <location>
        <begin position="230"/>
        <end position="407"/>
    </location>
</feature>
<dbReference type="PANTHER" id="PTHR43712">
    <property type="entry name" value="PUTATIVE (AFU_ORTHOLOGUE AFUA_4G14580)-RELATED"/>
    <property type="match status" value="1"/>
</dbReference>
<dbReference type="Gene3D" id="1.10.10.10">
    <property type="entry name" value="Winged helix-like DNA-binding domain superfamily/Winged helix DNA-binding domain"/>
    <property type="match status" value="1"/>
</dbReference>
<dbReference type="GO" id="GO:0046983">
    <property type="term" value="F:protein dimerization activity"/>
    <property type="evidence" value="ECO:0007669"/>
    <property type="project" value="InterPro"/>
</dbReference>
<keyword evidence="3" id="KW-0949">S-adenosyl-L-methionine</keyword>
<dbReference type="Gene3D" id="3.40.50.150">
    <property type="entry name" value="Vaccinia Virus protein VP39"/>
    <property type="match status" value="1"/>
</dbReference>
<dbReference type="InterPro" id="IPR036388">
    <property type="entry name" value="WH-like_DNA-bd_sf"/>
</dbReference>
<feature type="compositionally biased region" description="Basic residues" evidence="4">
    <location>
        <begin position="28"/>
        <end position="42"/>
    </location>
</feature>
<comment type="caution">
    <text evidence="7">The sequence shown here is derived from an EMBL/GenBank/DDBJ whole genome shotgun (WGS) entry which is preliminary data.</text>
</comment>
<organism evidence="7">
    <name type="scientific">Schlesneria paludicola</name>
    <dbReference type="NCBI Taxonomy" id="360056"/>
    <lineage>
        <taxon>Bacteria</taxon>
        <taxon>Pseudomonadati</taxon>
        <taxon>Planctomycetota</taxon>
        <taxon>Planctomycetia</taxon>
        <taxon>Planctomycetales</taxon>
        <taxon>Planctomycetaceae</taxon>
        <taxon>Schlesneria</taxon>
    </lineage>
</organism>
<evidence type="ECO:0000313" key="7">
    <source>
        <dbReference type="EMBL" id="HEN16314.1"/>
    </source>
</evidence>
<keyword evidence="2" id="KW-0808">Transferase</keyword>
<dbReference type="Pfam" id="PF00891">
    <property type="entry name" value="Methyltransf_2"/>
    <property type="match status" value="1"/>
</dbReference>
<evidence type="ECO:0008006" key="8">
    <source>
        <dbReference type="Google" id="ProtNLM"/>
    </source>
</evidence>
<dbReference type="GO" id="GO:0008171">
    <property type="term" value="F:O-methyltransferase activity"/>
    <property type="evidence" value="ECO:0007669"/>
    <property type="project" value="InterPro"/>
</dbReference>
<reference evidence="7" key="1">
    <citation type="journal article" date="2020" name="mSystems">
        <title>Genome- and Community-Level Interaction Insights into Carbon Utilization and Element Cycling Functions of Hydrothermarchaeota in Hydrothermal Sediment.</title>
        <authorList>
            <person name="Zhou Z."/>
            <person name="Liu Y."/>
            <person name="Xu W."/>
            <person name="Pan J."/>
            <person name="Luo Z.H."/>
            <person name="Li M."/>
        </authorList>
    </citation>
    <scope>NUCLEOTIDE SEQUENCE [LARGE SCALE GENOMIC DNA]</scope>
    <source>
        <strain evidence="7">SpSt-339</strain>
    </source>
</reference>
<protein>
    <recommendedName>
        <fullName evidence="8">Methyltransferase</fullName>
    </recommendedName>
</protein>
<dbReference type="InterPro" id="IPR029063">
    <property type="entry name" value="SAM-dependent_MTases_sf"/>
</dbReference>
<dbReference type="InterPro" id="IPR001077">
    <property type="entry name" value="COMT_C"/>
</dbReference>
<sequence length="454" mass="50472">MDPGASGQERRLARAVQTSVSDSQSGFSRHHAGGRRHFPPSHRRSEPLTYFKVDSMSSAGASFPTIQVRGLTLWHRIGLLIGRLERRLMRRLFNRNAPAVAFWLAHSPFLFSAMATLSRFRVFDRLRDGPQTAKELALALDVDEEALLRLLCAVSAFGLLKRRRDGRFALNNVARQFCSDSPNPLGVRSDLLLHGVPRLARMPDAVRTGQPLMKLDPPETFWEFIARHGATELHDRAMSAWSEMTVDRLASAYDFSKARTIVDVGGGRGALLAAILRAAPHLRGTVYDRENTRDEAMARFRRLGVADRAEHMSGNFFESVPAGADLYSIKHVLHDWDDNHVRAIFQSVRAAIPPHGRLLIIEGAAEHELLPGTSVRELWNLVQWSITWGKSRTLEDFQALLQETGFRLDGVVVTPTIDGLILEAVPVPVERGTPPAQPAGNQLADLNVCVSTSR</sequence>
<dbReference type="Pfam" id="PF08100">
    <property type="entry name" value="Dimerisation"/>
    <property type="match status" value="1"/>
</dbReference>
<feature type="domain" description="O-methyltransferase dimerisation" evidence="6">
    <location>
        <begin position="111"/>
        <end position="178"/>
    </location>
</feature>
<evidence type="ECO:0000256" key="4">
    <source>
        <dbReference type="SAM" id="MobiDB-lite"/>
    </source>
</evidence>
<name>A0A7C2P196_9PLAN</name>
<dbReference type="AlphaFoldDB" id="A0A7C2P196"/>
<dbReference type="SUPFAM" id="SSF46785">
    <property type="entry name" value="Winged helix' DNA-binding domain"/>
    <property type="match status" value="1"/>
</dbReference>
<dbReference type="EMBL" id="DSOK01000348">
    <property type="protein sequence ID" value="HEN16314.1"/>
    <property type="molecule type" value="Genomic_DNA"/>
</dbReference>
<dbReference type="Gene3D" id="1.10.287.1350">
    <property type="match status" value="1"/>
</dbReference>
<dbReference type="PANTHER" id="PTHR43712:SF2">
    <property type="entry name" value="O-METHYLTRANSFERASE CICE"/>
    <property type="match status" value="1"/>
</dbReference>
<keyword evidence="1" id="KW-0489">Methyltransferase</keyword>
<dbReference type="InterPro" id="IPR012967">
    <property type="entry name" value="COMT_dimerisation"/>
</dbReference>
<evidence type="ECO:0000256" key="3">
    <source>
        <dbReference type="ARBA" id="ARBA00022691"/>
    </source>
</evidence>
<evidence type="ECO:0000259" key="6">
    <source>
        <dbReference type="Pfam" id="PF08100"/>
    </source>
</evidence>
<gene>
    <name evidence="7" type="ORF">ENQ76_12705</name>
</gene>
<evidence type="ECO:0000259" key="5">
    <source>
        <dbReference type="Pfam" id="PF00891"/>
    </source>
</evidence>
<proteinExistence type="predicted"/>
<dbReference type="SUPFAM" id="SSF53335">
    <property type="entry name" value="S-adenosyl-L-methionine-dependent methyltransferases"/>
    <property type="match status" value="1"/>
</dbReference>
<dbReference type="InterPro" id="IPR016461">
    <property type="entry name" value="COMT-like"/>
</dbReference>
<dbReference type="PROSITE" id="PS51683">
    <property type="entry name" value="SAM_OMT_II"/>
    <property type="match status" value="1"/>
</dbReference>
<dbReference type="GO" id="GO:0032259">
    <property type="term" value="P:methylation"/>
    <property type="evidence" value="ECO:0007669"/>
    <property type="project" value="UniProtKB-KW"/>
</dbReference>
<feature type="compositionally biased region" description="Polar residues" evidence="4">
    <location>
        <begin position="16"/>
        <end position="27"/>
    </location>
</feature>
<evidence type="ECO:0000256" key="2">
    <source>
        <dbReference type="ARBA" id="ARBA00022679"/>
    </source>
</evidence>
<evidence type="ECO:0000256" key="1">
    <source>
        <dbReference type="ARBA" id="ARBA00022603"/>
    </source>
</evidence>